<dbReference type="CDD" id="cd06358">
    <property type="entry name" value="PBP1_NHase"/>
    <property type="match status" value="1"/>
</dbReference>
<dbReference type="AlphaFoldDB" id="A0A511D2K5"/>
<comment type="similarity">
    <text evidence="1">Belongs to the leucine-binding protein family.</text>
</comment>
<dbReference type="SUPFAM" id="SSF53822">
    <property type="entry name" value="Periplasmic binding protein-like I"/>
    <property type="match status" value="1"/>
</dbReference>
<dbReference type="InterPro" id="IPR028081">
    <property type="entry name" value="Leu-bd"/>
</dbReference>
<dbReference type="Gene3D" id="3.40.50.2300">
    <property type="match status" value="2"/>
</dbReference>
<evidence type="ECO:0000313" key="5">
    <source>
        <dbReference type="Proteomes" id="UP000321328"/>
    </source>
</evidence>
<accession>A0A511D2K5</accession>
<evidence type="ECO:0000313" key="4">
    <source>
        <dbReference type="EMBL" id="GEL19012.1"/>
    </source>
</evidence>
<comment type="caution">
    <text evidence="4">The sequence shown here is derived from an EMBL/GenBank/DDBJ whole genome shotgun (WGS) entry which is preliminary data.</text>
</comment>
<protein>
    <recommendedName>
        <fullName evidence="3">Leucine-binding protein domain-containing protein</fullName>
    </recommendedName>
</protein>
<sequence>MASADRPYRVGLVIPLQGPAGIFGPSCEAVVEMAAAEVNRRDGILGRPIDIEVIDGGAPLWQVAADVARVLRAGRLDALTGWHISSVRETLTPIVSGRVPYVYTSLYEGGERTPGVFCAGEIPWLQIAPGLAWLRDTLGLRRWFLVGDDYVWPHGSAAAARLYCRELGLELVEEVFVPFGTGDFGPVLERVDRSRAQAVLMLLVGQDAVLFNRQFAARELHDRAVRFSPLMEENMLLASGADATAGLYVAAAYFNSLATAGAMDLMDAYVAAHGPDGPPLNNAAESCYEGIRTLEALHRAADSADVRTLLARSDSVGYDGPRGAMSMRNGHLQQRVHLAVAEAHDFHVIGVLDPIRT</sequence>
<feature type="domain" description="Leucine-binding protein" evidence="3">
    <location>
        <begin position="7"/>
        <end position="341"/>
    </location>
</feature>
<evidence type="ECO:0000256" key="1">
    <source>
        <dbReference type="ARBA" id="ARBA00010062"/>
    </source>
</evidence>
<dbReference type="PANTHER" id="PTHR47628:SF1">
    <property type="entry name" value="ALIPHATIC AMIDASE EXPRESSION-REGULATING PROTEIN"/>
    <property type="match status" value="1"/>
</dbReference>
<keyword evidence="2" id="KW-0732">Signal</keyword>
<evidence type="ECO:0000259" key="3">
    <source>
        <dbReference type="Pfam" id="PF13458"/>
    </source>
</evidence>
<dbReference type="STRING" id="1123024.GCA_000423625_01930"/>
<dbReference type="Pfam" id="PF13458">
    <property type="entry name" value="Peripla_BP_6"/>
    <property type="match status" value="1"/>
</dbReference>
<dbReference type="InterPro" id="IPR028082">
    <property type="entry name" value="Peripla_BP_I"/>
</dbReference>
<organism evidence="4 5">
    <name type="scientific">Pseudonocardia asaccharolytica DSM 44247 = NBRC 16224</name>
    <dbReference type="NCBI Taxonomy" id="1123024"/>
    <lineage>
        <taxon>Bacteria</taxon>
        <taxon>Bacillati</taxon>
        <taxon>Actinomycetota</taxon>
        <taxon>Actinomycetes</taxon>
        <taxon>Pseudonocardiales</taxon>
        <taxon>Pseudonocardiaceae</taxon>
        <taxon>Pseudonocardia</taxon>
    </lineage>
</organism>
<proteinExistence type="inferred from homology"/>
<reference evidence="4 5" key="1">
    <citation type="submission" date="2019-07" db="EMBL/GenBank/DDBJ databases">
        <title>Whole genome shotgun sequence of Pseudonocardia asaccharolytica NBRC 16224.</title>
        <authorList>
            <person name="Hosoyama A."/>
            <person name="Uohara A."/>
            <person name="Ohji S."/>
            <person name="Ichikawa N."/>
        </authorList>
    </citation>
    <scope>NUCLEOTIDE SEQUENCE [LARGE SCALE GENOMIC DNA]</scope>
    <source>
        <strain evidence="4 5">NBRC 16224</strain>
    </source>
</reference>
<dbReference type="EMBL" id="BJVI01000029">
    <property type="protein sequence ID" value="GEL19012.1"/>
    <property type="molecule type" value="Genomic_DNA"/>
</dbReference>
<dbReference type="Proteomes" id="UP000321328">
    <property type="component" value="Unassembled WGS sequence"/>
</dbReference>
<keyword evidence="5" id="KW-1185">Reference proteome</keyword>
<gene>
    <name evidence="4" type="ORF">PA7_28490</name>
</gene>
<dbReference type="PANTHER" id="PTHR47628">
    <property type="match status" value="1"/>
</dbReference>
<evidence type="ECO:0000256" key="2">
    <source>
        <dbReference type="ARBA" id="ARBA00022729"/>
    </source>
</evidence>
<name>A0A511D2K5_9PSEU</name>